<proteinExistence type="predicted"/>
<dbReference type="EMBL" id="CP039353">
    <property type="protein sequence ID" value="QCE08548.1"/>
    <property type="molecule type" value="Genomic_DNA"/>
</dbReference>
<evidence type="ECO:0000313" key="1">
    <source>
        <dbReference type="EMBL" id="QCE08548.1"/>
    </source>
</evidence>
<sequence length="57" mass="6360">MAEIFTNAWGIHLCLLFQNYQFFLVSRGGGSYISRGTFESNPRAYFSGLHGGSNPNK</sequence>
<reference evidence="1 2" key="1">
    <citation type="submission" date="2019-04" db="EMBL/GenBank/DDBJ databases">
        <title>An improved genome assembly and genetic linkage map for asparagus bean, Vigna unguiculata ssp. sesquipedialis.</title>
        <authorList>
            <person name="Xia Q."/>
            <person name="Zhang R."/>
            <person name="Dong Y."/>
        </authorList>
    </citation>
    <scope>NUCLEOTIDE SEQUENCE [LARGE SCALE GENOMIC DNA]</scope>
    <source>
        <tissue evidence="1">Leaf</tissue>
    </source>
</reference>
<protein>
    <submittedName>
        <fullName evidence="1">Uncharacterized protein</fullName>
    </submittedName>
</protein>
<gene>
    <name evidence="1" type="ORF">DEO72_LG9g3577</name>
</gene>
<dbReference type="Proteomes" id="UP000501690">
    <property type="component" value="Linkage Group LG9"/>
</dbReference>
<organism evidence="1 2">
    <name type="scientific">Vigna unguiculata</name>
    <name type="common">Cowpea</name>
    <dbReference type="NCBI Taxonomy" id="3917"/>
    <lineage>
        <taxon>Eukaryota</taxon>
        <taxon>Viridiplantae</taxon>
        <taxon>Streptophyta</taxon>
        <taxon>Embryophyta</taxon>
        <taxon>Tracheophyta</taxon>
        <taxon>Spermatophyta</taxon>
        <taxon>Magnoliopsida</taxon>
        <taxon>eudicotyledons</taxon>
        <taxon>Gunneridae</taxon>
        <taxon>Pentapetalae</taxon>
        <taxon>rosids</taxon>
        <taxon>fabids</taxon>
        <taxon>Fabales</taxon>
        <taxon>Fabaceae</taxon>
        <taxon>Papilionoideae</taxon>
        <taxon>50 kb inversion clade</taxon>
        <taxon>NPAAA clade</taxon>
        <taxon>indigoferoid/millettioid clade</taxon>
        <taxon>Phaseoleae</taxon>
        <taxon>Vigna</taxon>
    </lineage>
</organism>
<accession>A0A4D6N5H0</accession>
<evidence type="ECO:0000313" key="2">
    <source>
        <dbReference type="Proteomes" id="UP000501690"/>
    </source>
</evidence>
<keyword evidence="2" id="KW-1185">Reference proteome</keyword>
<dbReference type="AlphaFoldDB" id="A0A4D6N5H0"/>
<name>A0A4D6N5H0_VIGUN</name>